<sequence length="213" mass="22555">MEDQSRTRPVSVGLIAGLSALIMAAGGGAAWLAWQTSQPDLATRMPNATNSTDFSTTKPPQTQVAQPAQEELARPYWLQDTGKGLETVPNQTALQTDLQPEAALKAAFAELLAGPKAGDTAIATTLPQGTKLRSLTVEPDGIHIDFSEEFTQGGGSASMTGRVAQVLYTATSLQADAKVWLSVNGELLETLGGEGLLLEQPFTRQSFARDFPL</sequence>
<dbReference type="RefSeq" id="WP_190433154.1">
    <property type="nucleotide sequence ID" value="NZ_JAMPKM010000010.1"/>
</dbReference>
<dbReference type="Proteomes" id="UP001464891">
    <property type="component" value="Unassembled WGS sequence"/>
</dbReference>
<dbReference type="Pfam" id="PF10646">
    <property type="entry name" value="Germane"/>
    <property type="match status" value="1"/>
</dbReference>
<evidence type="ECO:0000313" key="5">
    <source>
        <dbReference type="Proteomes" id="UP001464891"/>
    </source>
</evidence>
<comment type="caution">
    <text evidence="4">The sequence shown here is derived from an EMBL/GenBank/DDBJ whole genome shotgun (WGS) entry which is preliminary data.</text>
</comment>
<evidence type="ECO:0000259" key="3">
    <source>
        <dbReference type="SMART" id="SM00909"/>
    </source>
</evidence>
<gene>
    <name evidence="4" type="ORF">NC998_16490</name>
</gene>
<reference evidence="4 5" key="1">
    <citation type="submission" date="2022-04" db="EMBL/GenBank/DDBJ databases">
        <title>Positive selection, recombination, and allopatry shape intraspecific diversity of widespread and dominant cyanobacteria.</title>
        <authorList>
            <person name="Wei J."/>
            <person name="Shu W."/>
            <person name="Hu C."/>
        </authorList>
    </citation>
    <scope>NUCLEOTIDE SEQUENCE [LARGE SCALE GENOMIC DNA]</scope>
    <source>
        <strain evidence="4 5">GB2-A4</strain>
    </source>
</reference>
<keyword evidence="2" id="KW-0812">Transmembrane</keyword>
<evidence type="ECO:0000256" key="1">
    <source>
        <dbReference type="SAM" id="MobiDB-lite"/>
    </source>
</evidence>
<evidence type="ECO:0000256" key="2">
    <source>
        <dbReference type="SAM" id="Phobius"/>
    </source>
</evidence>
<organism evidence="4 5">
    <name type="scientific">Trichocoleus desertorum GB2-A4</name>
    <dbReference type="NCBI Taxonomy" id="2933944"/>
    <lineage>
        <taxon>Bacteria</taxon>
        <taxon>Bacillati</taxon>
        <taxon>Cyanobacteriota</taxon>
        <taxon>Cyanophyceae</taxon>
        <taxon>Leptolyngbyales</taxon>
        <taxon>Trichocoleusaceae</taxon>
        <taxon>Trichocoleus</taxon>
    </lineage>
</organism>
<feature type="domain" description="GerMN" evidence="3">
    <location>
        <begin position="104"/>
        <end position="192"/>
    </location>
</feature>
<dbReference type="InterPro" id="IPR019606">
    <property type="entry name" value="GerMN"/>
</dbReference>
<feature type="compositionally biased region" description="Polar residues" evidence="1">
    <location>
        <begin position="42"/>
        <end position="66"/>
    </location>
</feature>
<dbReference type="SMART" id="SM00909">
    <property type="entry name" value="Germane"/>
    <property type="match status" value="1"/>
</dbReference>
<name>A0ABV0JAA1_9CYAN</name>
<accession>A0ABV0JAA1</accession>
<dbReference type="EMBL" id="JAMPKM010000010">
    <property type="protein sequence ID" value="MEP0818700.1"/>
    <property type="molecule type" value="Genomic_DNA"/>
</dbReference>
<feature type="region of interest" description="Disordered" evidence="1">
    <location>
        <begin position="42"/>
        <end position="70"/>
    </location>
</feature>
<keyword evidence="2" id="KW-0472">Membrane</keyword>
<evidence type="ECO:0000313" key="4">
    <source>
        <dbReference type="EMBL" id="MEP0818700.1"/>
    </source>
</evidence>
<protein>
    <submittedName>
        <fullName evidence="4">GerMN domain-containing protein</fullName>
    </submittedName>
</protein>
<proteinExistence type="predicted"/>
<keyword evidence="2" id="KW-1133">Transmembrane helix</keyword>
<feature type="transmembrane region" description="Helical" evidence="2">
    <location>
        <begin position="12"/>
        <end position="34"/>
    </location>
</feature>
<keyword evidence="5" id="KW-1185">Reference proteome</keyword>